<feature type="transmembrane region" description="Helical" evidence="2">
    <location>
        <begin position="148"/>
        <end position="170"/>
    </location>
</feature>
<accession>A0A0G4ELS6</accession>
<keyword evidence="2" id="KW-1133">Transmembrane helix</keyword>
<evidence type="ECO:0000256" key="1">
    <source>
        <dbReference type="SAM" id="MobiDB-lite"/>
    </source>
</evidence>
<evidence type="ECO:0000313" key="4">
    <source>
        <dbReference type="Proteomes" id="UP000041254"/>
    </source>
</evidence>
<organism evidence="3 4">
    <name type="scientific">Vitrella brassicaformis (strain CCMP3155)</name>
    <dbReference type="NCBI Taxonomy" id="1169540"/>
    <lineage>
        <taxon>Eukaryota</taxon>
        <taxon>Sar</taxon>
        <taxon>Alveolata</taxon>
        <taxon>Colpodellida</taxon>
        <taxon>Vitrellaceae</taxon>
        <taxon>Vitrella</taxon>
    </lineage>
</organism>
<dbReference type="Proteomes" id="UP000041254">
    <property type="component" value="Unassembled WGS sequence"/>
</dbReference>
<keyword evidence="4" id="KW-1185">Reference proteome</keyword>
<keyword evidence="2" id="KW-0472">Membrane</keyword>
<protein>
    <submittedName>
        <fullName evidence="3">Uncharacterized protein</fullName>
    </submittedName>
</protein>
<evidence type="ECO:0000313" key="3">
    <source>
        <dbReference type="EMBL" id="CEL97922.1"/>
    </source>
</evidence>
<dbReference type="AlphaFoldDB" id="A0A0G4ELS6"/>
<feature type="compositionally biased region" description="Low complexity" evidence="1">
    <location>
        <begin position="35"/>
        <end position="49"/>
    </location>
</feature>
<gene>
    <name evidence="3" type="ORF">Vbra_12369</name>
</gene>
<reference evidence="3 4" key="1">
    <citation type="submission" date="2014-11" db="EMBL/GenBank/DDBJ databases">
        <authorList>
            <person name="Zhu J."/>
            <person name="Qi W."/>
            <person name="Song R."/>
        </authorList>
    </citation>
    <scope>NUCLEOTIDE SEQUENCE [LARGE SCALE GENOMIC DNA]</scope>
</reference>
<evidence type="ECO:0000256" key="2">
    <source>
        <dbReference type="SAM" id="Phobius"/>
    </source>
</evidence>
<name>A0A0G4ELS6_VITBC</name>
<proteinExistence type="predicted"/>
<feature type="region of interest" description="Disordered" evidence="1">
    <location>
        <begin position="84"/>
        <end position="103"/>
    </location>
</feature>
<keyword evidence="2" id="KW-0812">Transmembrane</keyword>
<dbReference type="InParanoid" id="A0A0G4ELS6"/>
<dbReference type="EMBL" id="CDMY01000259">
    <property type="protein sequence ID" value="CEL97922.1"/>
    <property type="molecule type" value="Genomic_DNA"/>
</dbReference>
<dbReference type="VEuPathDB" id="CryptoDB:Vbra_12369"/>
<feature type="region of interest" description="Disordered" evidence="1">
    <location>
        <begin position="1"/>
        <end position="69"/>
    </location>
</feature>
<sequence length="186" mass="19833">MWSDVRHQQSPQTLPVPKPGPPGGASALQSTLEDQQASPMSASPMSQSPGSKSLRERTPVAGKGGKKTWKEGFKEGFAAAWKETTSAWSGGGRGGLEEDATPKRLDALEKERSGAMMGAEARQAALVDEITTHMASEKDWYRSCRCQCLVAVGVVLSAAVLVVVLAPMFIPEAGEWTDKLLHDLGL</sequence>